<dbReference type="Pfam" id="PF08240">
    <property type="entry name" value="ADH_N"/>
    <property type="match status" value="1"/>
</dbReference>
<evidence type="ECO:0000259" key="3">
    <source>
        <dbReference type="Pfam" id="PF00107"/>
    </source>
</evidence>
<comment type="caution">
    <text evidence="5">The sequence shown here is derived from an EMBL/GenBank/DDBJ whole genome shotgun (WGS) entry which is preliminary data.</text>
</comment>
<dbReference type="Proteomes" id="UP001595075">
    <property type="component" value="Unassembled WGS sequence"/>
</dbReference>
<dbReference type="InterPro" id="IPR013149">
    <property type="entry name" value="ADH-like_C"/>
</dbReference>
<dbReference type="InterPro" id="IPR036291">
    <property type="entry name" value="NAD(P)-bd_dom_sf"/>
</dbReference>
<proteinExistence type="inferred from homology"/>
<comment type="similarity">
    <text evidence="1">Belongs to the zinc-containing alcohol dehydrogenase family.</text>
</comment>
<evidence type="ECO:0000313" key="6">
    <source>
        <dbReference type="Proteomes" id="UP001595075"/>
    </source>
</evidence>
<keyword evidence="2" id="KW-0560">Oxidoreductase</keyword>
<evidence type="ECO:0000313" key="5">
    <source>
        <dbReference type="EMBL" id="KAL2067108.1"/>
    </source>
</evidence>
<dbReference type="PANTHER" id="PTHR45348:SF2">
    <property type="entry name" value="ZINC-TYPE ALCOHOL DEHYDROGENASE-LIKE PROTEIN C2E1P3.01"/>
    <property type="match status" value="1"/>
</dbReference>
<name>A0ABR4CAY4_9HELO</name>
<evidence type="ECO:0000256" key="1">
    <source>
        <dbReference type="ARBA" id="ARBA00008072"/>
    </source>
</evidence>
<evidence type="ECO:0000259" key="4">
    <source>
        <dbReference type="Pfam" id="PF08240"/>
    </source>
</evidence>
<keyword evidence="6" id="KW-1185">Reference proteome</keyword>
<dbReference type="InterPro" id="IPR013154">
    <property type="entry name" value="ADH-like_N"/>
</dbReference>
<feature type="domain" description="Alcohol dehydrogenase-like C-terminal" evidence="3">
    <location>
        <begin position="179"/>
        <end position="290"/>
    </location>
</feature>
<reference evidence="5 6" key="1">
    <citation type="journal article" date="2024" name="Commun. Biol.">
        <title>Comparative genomic analysis of thermophilic fungi reveals convergent evolutionary adaptations and gene losses.</title>
        <authorList>
            <person name="Steindorff A.S."/>
            <person name="Aguilar-Pontes M.V."/>
            <person name="Robinson A.J."/>
            <person name="Andreopoulos B."/>
            <person name="LaButti K."/>
            <person name="Kuo A."/>
            <person name="Mondo S."/>
            <person name="Riley R."/>
            <person name="Otillar R."/>
            <person name="Haridas S."/>
            <person name="Lipzen A."/>
            <person name="Grimwood J."/>
            <person name="Schmutz J."/>
            <person name="Clum A."/>
            <person name="Reid I.D."/>
            <person name="Moisan M.C."/>
            <person name="Butler G."/>
            <person name="Nguyen T.T.M."/>
            <person name="Dewar K."/>
            <person name="Conant G."/>
            <person name="Drula E."/>
            <person name="Henrissat B."/>
            <person name="Hansel C."/>
            <person name="Singer S."/>
            <person name="Hutchinson M.I."/>
            <person name="de Vries R.P."/>
            <person name="Natvig D.O."/>
            <person name="Powell A.J."/>
            <person name="Tsang A."/>
            <person name="Grigoriev I.V."/>
        </authorList>
    </citation>
    <scope>NUCLEOTIDE SEQUENCE [LARGE SCALE GENOMIC DNA]</scope>
    <source>
        <strain evidence="5 6">CBS 494.80</strain>
    </source>
</reference>
<evidence type="ECO:0000256" key="2">
    <source>
        <dbReference type="ARBA" id="ARBA00023002"/>
    </source>
</evidence>
<evidence type="ECO:0008006" key="7">
    <source>
        <dbReference type="Google" id="ProtNLM"/>
    </source>
</evidence>
<gene>
    <name evidence="5" type="ORF">VTL71DRAFT_1532</name>
</gene>
<protein>
    <recommendedName>
        <fullName evidence="7">Enoyl reductase (ER) domain-containing protein</fullName>
    </recommendedName>
</protein>
<dbReference type="InterPro" id="IPR047122">
    <property type="entry name" value="Trans-enoyl_RdTase-like"/>
</dbReference>
<dbReference type="Pfam" id="PF00107">
    <property type="entry name" value="ADH_zinc_N"/>
    <property type="match status" value="1"/>
</dbReference>
<dbReference type="PANTHER" id="PTHR45348">
    <property type="entry name" value="HYPOTHETICAL OXIDOREDUCTASE (EUROFUNG)"/>
    <property type="match status" value="1"/>
</dbReference>
<dbReference type="CDD" id="cd08249">
    <property type="entry name" value="enoyl_reductase_like"/>
    <property type="match status" value="1"/>
</dbReference>
<dbReference type="Gene3D" id="3.90.180.10">
    <property type="entry name" value="Medium-chain alcohol dehydrogenases, catalytic domain"/>
    <property type="match status" value="1"/>
</dbReference>
<dbReference type="Gene3D" id="3.40.50.720">
    <property type="entry name" value="NAD(P)-binding Rossmann-like Domain"/>
    <property type="match status" value="1"/>
</dbReference>
<sequence length="522" mass="57126">MATQTALALVEIAKPLQKITVPIPEPKEHQLLVKISVTGIIPLDQKLRDDNLHDIRIKLPVVMGFDIVGSVVKQGPNTSLFPIGSKIFSQALYSLTGNFGGFQVYTLVDERYSALVPSNISDADAALFPINALTSAIALFSDVGPNSGFGFPFPGTKEAKGFDYEGVTLLIIGGGTVCGKFAVQFARIAGIGRIIVTASLDSEKELKDFGATHVLDRRADNLASQIKALVGDELVYLYDTYSRGDHTFGVSLLSTTRRGMLVHLVPGLVDEAVAKEKKAGFVEKQVTGSSQLHPDLAKVFWKVFPQWVETGEVKVLPYGVIEGLDGEKINAVLDGYRDGKFDRWHLDPANQECVIAIHLIAHVYGTYPLYSCGKLNMSAPVYLVSADSVSLRAKDVTASVIKGLEKEYNLVHVANCESIATVKHVLKSLVTPPRLLIISGTFFEEETEEIRGIAKRVLPDIRVISIPIDRDGNENQLIEYLQEQVENSGVPTRDGLSFQVEDRTEKSFGGWLAYEEKDFICS</sequence>
<accession>A0ABR4CAY4</accession>
<feature type="domain" description="Alcohol dehydrogenase-like N-terminal" evidence="4">
    <location>
        <begin position="28"/>
        <end position="117"/>
    </location>
</feature>
<dbReference type="InterPro" id="IPR011032">
    <property type="entry name" value="GroES-like_sf"/>
</dbReference>
<dbReference type="SUPFAM" id="SSF51735">
    <property type="entry name" value="NAD(P)-binding Rossmann-fold domains"/>
    <property type="match status" value="1"/>
</dbReference>
<dbReference type="SUPFAM" id="SSF50129">
    <property type="entry name" value="GroES-like"/>
    <property type="match status" value="1"/>
</dbReference>
<organism evidence="5 6">
    <name type="scientific">Oculimacula yallundae</name>
    <dbReference type="NCBI Taxonomy" id="86028"/>
    <lineage>
        <taxon>Eukaryota</taxon>
        <taxon>Fungi</taxon>
        <taxon>Dikarya</taxon>
        <taxon>Ascomycota</taxon>
        <taxon>Pezizomycotina</taxon>
        <taxon>Leotiomycetes</taxon>
        <taxon>Helotiales</taxon>
        <taxon>Ploettnerulaceae</taxon>
        <taxon>Oculimacula</taxon>
    </lineage>
</organism>
<dbReference type="EMBL" id="JAZHXI010000010">
    <property type="protein sequence ID" value="KAL2067108.1"/>
    <property type="molecule type" value="Genomic_DNA"/>
</dbReference>